<protein>
    <submittedName>
        <fullName evidence="3">Cyclic di-GMP phosphodiesterase response regulator RpfG</fullName>
        <ecNumber evidence="3">3.1.4.52</ecNumber>
    </submittedName>
</protein>
<evidence type="ECO:0000259" key="2">
    <source>
        <dbReference type="SMART" id="SM00471"/>
    </source>
</evidence>
<dbReference type="CDD" id="cd00077">
    <property type="entry name" value="HDc"/>
    <property type="match status" value="1"/>
</dbReference>
<dbReference type="GO" id="GO:0071111">
    <property type="term" value="F:cyclic-guanylate-specific phosphodiesterase activity"/>
    <property type="evidence" value="ECO:0007669"/>
    <property type="project" value="UniProtKB-EC"/>
</dbReference>
<name>A0AA35D646_9BURK</name>
<evidence type="ECO:0000313" key="3">
    <source>
        <dbReference type="EMBL" id="CAB5679029.1"/>
    </source>
</evidence>
<dbReference type="SMART" id="SM00471">
    <property type="entry name" value="HDc"/>
    <property type="match status" value="1"/>
</dbReference>
<dbReference type="Gene3D" id="1.10.3210.10">
    <property type="entry name" value="Hypothetical protein af1432"/>
    <property type="match status" value="1"/>
</dbReference>
<dbReference type="Pfam" id="PF13487">
    <property type="entry name" value="HD_5"/>
    <property type="match status" value="1"/>
</dbReference>
<dbReference type="InterPro" id="IPR021812">
    <property type="entry name" value="DUF3391"/>
</dbReference>
<dbReference type="PANTHER" id="PTHR43155:SF2">
    <property type="entry name" value="CYCLIC DI-GMP PHOSPHODIESTERASE PA4108"/>
    <property type="match status" value="1"/>
</dbReference>
<dbReference type="EMBL" id="CAHPSC010000013">
    <property type="protein sequence ID" value="CAB5679029.1"/>
    <property type="molecule type" value="Genomic_DNA"/>
</dbReference>
<dbReference type="Proteomes" id="UP000834458">
    <property type="component" value="Unassembled WGS sequence"/>
</dbReference>
<evidence type="ECO:0000313" key="4">
    <source>
        <dbReference type="Proteomes" id="UP000834458"/>
    </source>
</evidence>
<keyword evidence="3" id="KW-0378">Hydrolase</keyword>
<dbReference type="RefSeq" id="WP_234687139.1">
    <property type="nucleotide sequence ID" value="NZ_CAHPRW010000011.1"/>
</dbReference>
<dbReference type="Pfam" id="PF11871">
    <property type="entry name" value="DUF3391"/>
    <property type="match status" value="1"/>
</dbReference>
<sequence length="396" mass="43450">MLKKIRVDQLEIGMHVHALCGPWLSHPFWRTSFLLDKAEVLDKLRASQVQELWIDTDRGHDLPAPPPTAPATPPAAEGPVTLGSELQRAAALCAEARDAVMHMFSEARMGQAVDMTTAQNLVQEITSSVARHPDALISVARLKTLDNYTYMHSVAVCGLMVALAKKLGHTPAQVHQAGMAGLLHDMGKAHMDLQILNKPGALTEAEFAQMKLHPVRGHAMLQACVQDAAVLHACLHHHERLDGRGYPQGLAGDAIPLLTRMATICDIYDAITSDRPYKQAWSPGIALQRMSEWCGGHLDAQLFESFVKTMGIYPIGSLVRLQSGLLGVVCAPAQASLSTPQVMAFYHIGQQRLLRPARLLDLRQLPEERIVSREDPAQWPFQNLDSLWQKAATALA</sequence>
<feature type="region of interest" description="Disordered" evidence="1">
    <location>
        <begin position="57"/>
        <end position="77"/>
    </location>
</feature>
<evidence type="ECO:0000256" key="1">
    <source>
        <dbReference type="SAM" id="MobiDB-lite"/>
    </source>
</evidence>
<reference evidence="3" key="1">
    <citation type="submission" date="2020-05" db="EMBL/GenBank/DDBJ databases">
        <authorList>
            <person name="Delgado-Blas J."/>
        </authorList>
    </citation>
    <scope>NUCLEOTIDE SEQUENCE</scope>
    <source>
        <strain evidence="3">BB1454</strain>
    </source>
</reference>
<dbReference type="EC" id="3.1.4.52" evidence="3"/>
<organism evidence="3 4">
    <name type="scientific">Comamonas aquatica</name>
    <dbReference type="NCBI Taxonomy" id="225991"/>
    <lineage>
        <taxon>Bacteria</taxon>
        <taxon>Pseudomonadati</taxon>
        <taxon>Pseudomonadota</taxon>
        <taxon>Betaproteobacteria</taxon>
        <taxon>Burkholderiales</taxon>
        <taxon>Comamonadaceae</taxon>
        <taxon>Comamonas</taxon>
    </lineage>
</organism>
<feature type="domain" description="HD/PDEase" evidence="2">
    <location>
        <begin position="145"/>
        <end position="280"/>
    </location>
</feature>
<comment type="caution">
    <text evidence="3">The sequence shown here is derived from an EMBL/GenBank/DDBJ whole genome shotgun (WGS) entry which is preliminary data.</text>
</comment>
<accession>A0AA35D646</accession>
<gene>
    <name evidence="3" type="primary">rpfG_1</name>
    <name evidence="3" type="ORF">GHA_01291</name>
</gene>
<dbReference type="InterPro" id="IPR003607">
    <property type="entry name" value="HD/PDEase_dom"/>
</dbReference>
<feature type="compositionally biased region" description="Pro residues" evidence="1">
    <location>
        <begin position="63"/>
        <end position="73"/>
    </location>
</feature>
<dbReference type="SUPFAM" id="SSF109604">
    <property type="entry name" value="HD-domain/PDEase-like"/>
    <property type="match status" value="1"/>
</dbReference>
<dbReference type="AlphaFoldDB" id="A0AA35D646"/>
<dbReference type="PANTHER" id="PTHR43155">
    <property type="entry name" value="CYCLIC DI-GMP PHOSPHODIESTERASE PA4108-RELATED"/>
    <property type="match status" value="1"/>
</dbReference>
<proteinExistence type="predicted"/>